<sequence>MPHHATWICSSRLHGRCQFSSAEPSNQPKADDEALKVSYNSSNNQRPTTNNQQQGDIGLGL</sequence>
<proteinExistence type="predicted"/>
<dbReference type="EMBL" id="CH954182">
    <property type="protein sequence ID" value="EDV54216.1"/>
    <property type="molecule type" value="Genomic_DNA"/>
</dbReference>
<reference evidence="2 3" key="1">
    <citation type="journal article" date="2007" name="Nature">
        <title>Evolution of genes and genomes on the Drosophila phylogeny.</title>
        <authorList>
            <consortium name="Drosophila 12 Genomes Consortium"/>
            <person name="Clark A.G."/>
            <person name="Eisen M.B."/>
            <person name="Smith D.R."/>
            <person name="Bergman C.M."/>
            <person name="Oliver B."/>
            <person name="Markow T.A."/>
            <person name="Kaufman T.C."/>
            <person name="Kellis M."/>
            <person name="Gelbart W."/>
            <person name="Iyer V.N."/>
            <person name="Pollard D.A."/>
            <person name="Sackton T.B."/>
            <person name="Larracuente A.M."/>
            <person name="Singh N.D."/>
            <person name="Abad J.P."/>
            <person name="Abt D.N."/>
            <person name="Adryan B."/>
            <person name="Aguade M."/>
            <person name="Akashi H."/>
            <person name="Anderson W.W."/>
            <person name="Aquadro C.F."/>
            <person name="Ardell D.H."/>
            <person name="Arguello R."/>
            <person name="Artieri C.G."/>
            <person name="Barbash D.A."/>
            <person name="Barker D."/>
            <person name="Barsanti P."/>
            <person name="Batterham P."/>
            <person name="Batzoglou S."/>
            <person name="Begun D."/>
            <person name="Bhutkar A."/>
            <person name="Blanco E."/>
            <person name="Bosak S.A."/>
            <person name="Bradley R.K."/>
            <person name="Brand A.D."/>
            <person name="Brent M.R."/>
            <person name="Brooks A.N."/>
            <person name="Brown R.H."/>
            <person name="Butlin R.K."/>
            <person name="Caggese C."/>
            <person name="Calvi B.R."/>
            <person name="Bernardo de Carvalho A."/>
            <person name="Caspi A."/>
            <person name="Castrezana S."/>
            <person name="Celniker S.E."/>
            <person name="Chang J.L."/>
            <person name="Chapple C."/>
            <person name="Chatterji S."/>
            <person name="Chinwalla A."/>
            <person name="Civetta A."/>
            <person name="Clifton S.W."/>
            <person name="Comeron J.M."/>
            <person name="Costello J.C."/>
            <person name="Coyne J.A."/>
            <person name="Daub J."/>
            <person name="David R.G."/>
            <person name="Delcher A.L."/>
            <person name="Delehaunty K."/>
            <person name="Do C.B."/>
            <person name="Ebling H."/>
            <person name="Edwards K."/>
            <person name="Eickbush T."/>
            <person name="Evans J.D."/>
            <person name="Filipski A."/>
            <person name="Findeiss S."/>
            <person name="Freyhult E."/>
            <person name="Fulton L."/>
            <person name="Fulton R."/>
            <person name="Garcia A.C."/>
            <person name="Gardiner A."/>
            <person name="Garfield D.A."/>
            <person name="Garvin B.E."/>
            <person name="Gibson G."/>
            <person name="Gilbert D."/>
            <person name="Gnerre S."/>
            <person name="Godfrey J."/>
            <person name="Good R."/>
            <person name="Gotea V."/>
            <person name="Gravely B."/>
            <person name="Greenberg A.J."/>
            <person name="Griffiths-Jones S."/>
            <person name="Gross S."/>
            <person name="Guigo R."/>
            <person name="Gustafson E.A."/>
            <person name="Haerty W."/>
            <person name="Hahn M.W."/>
            <person name="Halligan D.L."/>
            <person name="Halpern A.L."/>
            <person name="Halter G.M."/>
            <person name="Han M.V."/>
            <person name="Heger A."/>
            <person name="Hillier L."/>
            <person name="Hinrichs A.S."/>
            <person name="Holmes I."/>
            <person name="Hoskins R.A."/>
            <person name="Hubisz M.J."/>
            <person name="Hultmark D."/>
            <person name="Huntley M.A."/>
            <person name="Jaffe D.B."/>
            <person name="Jagadeeshan S."/>
            <person name="Jeck W.R."/>
            <person name="Johnson J."/>
            <person name="Jones C.D."/>
            <person name="Jordan W.C."/>
            <person name="Karpen G.H."/>
            <person name="Kataoka E."/>
            <person name="Keightley P.D."/>
            <person name="Kheradpour P."/>
            <person name="Kirkness E.F."/>
            <person name="Koerich L.B."/>
            <person name="Kristiansen K."/>
            <person name="Kudrna D."/>
            <person name="Kulathinal R.J."/>
            <person name="Kumar S."/>
            <person name="Kwok R."/>
            <person name="Lander E."/>
            <person name="Langley C.H."/>
            <person name="Lapoint R."/>
            <person name="Lazzaro B.P."/>
            <person name="Lee S.J."/>
            <person name="Levesque L."/>
            <person name="Li R."/>
            <person name="Lin C.F."/>
            <person name="Lin M.F."/>
            <person name="Lindblad-Toh K."/>
            <person name="Llopart A."/>
            <person name="Long M."/>
            <person name="Low L."/>
            <person name="Lozovsky E."/>
            <person name="Lu J."/>
            <person name="Luo M."/>
            <person name="Machado C.A."/>
            <person name="Makalowski W."/>
            <person name="Marzo M."/>
            <person name="Matsuda M."/>
            <person name="Matzkin L."/>
            <person name="McAllister B."/>
            <person name="McBride C.S."/>
            <person name="McKernan B."/>
            <person name="McKernan K."/>
            <person name="Mendez-Lago M."/>
            <person name="Minx P."/>
            <person name="Mollenhauer M.U."/>
            <person name="Montooth K."/>
            <person name="Mount S.M."/>
            <person name="Mu X."/>
            <person name="Myers E."/>
            <person name="Negre B."/>
            <person name="Newfeld S."/>
            <person name="Nielsen R."/>
            <person name="Noor M.A."/>
            <person name="O'Grady P."/>
            <person name="Pachter L."/>
            <person name="Papaceit M."/>
            <person name="Parisi M.J."/>
            <person name="Parisi M."/>
            <person name="Parts L."/>
            <person name="Pedersen J.S."/>
            <person name="Pesole G."/>
            <person name="Phillippy A.M."/>
            <person name="Ponting C.P."/>
            <person name="Pop M."/>
            <person name="Porcelli D."/>
            <person name="Powell J.R."/>
            <person name="Prohaska S."/>
            <person name="Pruitt K."/>
            <person name="Puig M."/>
            <person name="Quesneville H."/>
            <person name="Ram K.R."/>
            <person name="Rand D."/>
            <person name="Rasmussen M.D."/>
            <person name="Reed L.K."/>
            <person name="Reenan R."/>
            <person name="Reily A."/>
            <person name="Remington K.A."/>
            <person name="Rieger T.T."/>
            <person name="Ritchie M.G."/>
            <person name="Robin C."/>
            <person name="Rogers Y.H."/>
            <person name="Rohde C."/>
            <person name="Rozas J."/>
            <person name="Rubenfield M.J."/>
            <person name="Ruiz A."/>
            <person name="Russo S."/>
            <person name="Salzberg S.L."/>
            <person name="Sanchez-Gracia A."/>
            <person name="Saranga D.J."/>
            <person name="Sato H."/>
            <person name="Schaeffer S.W."/>
            <person name="Schatz M.C."/>
            <person name="Schlenke T."/>
            <person name="Schwartz R."/>
            <person name="Segarra C."/>
            <person name="Singh R.S."/>
            <person name="Sirot L."/>
            <person name="Sirota M."/>
            <person name="Sisneros N.B."/>
            <person name="Smith C.D."/>
            <person name="Smith T.F."/>
            <person name="Spieth J."/>
            <person name="Stage D.E."/>
            <person name="Stark A."/>
            <person name="Stephan W."/>
            <person name="Strausberg R.L."/>
            <person name="Strempel S."/>
            <person name="Sturgill D."/>
            <person name="Sutton G."/>
            <person name="Sutton G.G."/>
            <person name="Tao W."/>
            <person name="Teichmann S."/>
            <person name="Tobari Y.N."/>
            <person name="Tomimura Y."/>
            <person name="Tsolas J.M."/>
            <person name="Valente V.L."/>
            <person name="Venter E."/>
            <person name="Venter J.C."/>
            <person name="Vicario S."/>
            <person name="Vieira F.G."/>
            <person name="Vilella A.J."/>
            <person name="Villasante A."/>
            <person name="Walenz B."/>
            <person name="Wang J."/>
            <person name="Wasserman M."/>
            <person name="Watts T."/>
            <person name="Wilson D."/>
            <person name="Wilson R.K."/>
            <person name="Wing R.A."/>
            <person name="Wolfner M.F."/>
            <person name="Wong A."/>
            <person name="Wong G.K."/>
            <person name="Wu C.I."/>
            <person name="Wu G."/>
            <person name="Yamamoto D."/>
            <person name="Yang H.P."/>
            <person name="Yang S.P."/>
            <person name="Yorke J.A."/>
            <person name="Yoshida K."/>
            <person name="Zdobnov E."/>
            <person name="Zhang P."/>
            <person name="Zhang Y."/>
            <person name="Zimin A.V."/>
            <person name="Baldwin J."/>
            <person name="Abdouelleil A."/>
            <person name="Abdulkadir J."/>
            <person name="Abebe A."/>
            <person name="Abera B."/>
            <person name="Abreu J."/>
            <person name="Acer S.C."/>
            <person name="Aftuck L."/>
            <person name="Alexander A."/>
            <person name="An P."/>
            <person name="Anderson E."/>
            <person name="Anderson S."/>
            <person name="Arachi H."/>
            <person name="Azer M."/>
            <person name="Bachantsang P."/>
            <person name="Barry A."/>
            <person name="Bayul T."/>
            <person name="Berlin A."/>
            <person name="Bessette D."/>
            <person name="Bloom T."/>
            <person name="Blye J."/>
            <person name="Boguslavskiy L."/>
            <person name="Bonnet C."/>
            <person name="Boukhgalter B."/>
            <person name="Bourzgui I."/>
            <person name="Brown A."/>
            <person name="Cahill P."/>
            <person name="Channer S."/>
            <person name="Cheshatsang Y."/>
            <person name="Chuda L."/>
            <person name="Citroen M."/>
            <person name="Collymore A."/>
            <person name="Cooke P."/>
            <person name="Costello M."/>
            <person name="D'Aco K."/>
            <person name="Daza R."/>
            <person name="De Haan G."/>
            <person name="DeGray S."/>
            <person name="DeMaso C."/>
            <person name="Dhargay N."/>
            <person name="Dooley K."/>
            <person name="Dooley E."/>
            <person name="Doricent M."/>
            <person name="Dorje P."/>
            <person name="Dorjee K."/>
            <person name="Dupes A."/>
            <person name="Elong R."/>
            <person name="Falk J."/>
            <person name="Farina A."/>
            <person name="Faro S."/>
            <person name="Ferguson D."/>
            <person name="Fisher S."/>
            <person name="Foley C.D."/>
            <person name="Franke A."/>
            <person name="Friedrich D."/>
            <person name="Gadbois L."/>
            <person name="Gearin G."/>
            <person name="Gearin C.R."/>
            <person name="Giannoukos G."/>
            <person name="Goode T."/>
            <person name="Graham J."/>
            <person name="Grandbois E."/>
            <person name="Grewal S."/>
            <person name="Gyaltsen K."/>
            <person name="Hafez N."/>
            <person name="Hagos B."/>
            <person name="Hall J."/>
            <person name="Henson C."/>
            <person name="Hollinger A."/>
            <person name="Honan T."/>
            <person name="Huard M.D."/>
            <person name="Hughes L."/>
            <person name="Hurhula B."/>
            <person name="Husby M.E."/>
            <person name="Kamat A."/>
            <person name="Kanga B."/>
            <person name="Kashin S."/>
            <person name="Khazanovich D."/>
            <person name="Kisner P."/>
            <person name="Lance K."/>
            <person name="Lara M."/>
            <person name="Lee W."/>
            <person name="Lennon N."/>
            <person name="Letendre F."/>
            <person name="LeVine R."/>
            <person name="Lipovsky A."/>
            <person name="Liu X."/>
            <person name="Liu J."/>
            <person name="Liu S."/>
            <person name="Lokyitsang T."/>
            <person name="Lokyitsang Y."/>
            <person name="Lubonja R."/>
            <person name="Lui A."/>
            <person name="MacDonald P."/>
            <person name="Magnisalis V."/>
            <person name="Maru K."/>
            <person name="Matthews C."/>
            <person name="McCusker W."/>
            <person name="McDonough S."/>
            <person name="Mehta T."/>
            <person name="Meldrim J."/>
            <person name="Meneus L."/>
            <person name="Mihai O."/>
            <person name="Mihalev A."/>
            <person name="Mihova T."/>
            <person name="Mittelman R."/>
            <person name="Mlenga V."/>
            <person name="Montmayeur A."/>
            <person name="Mulrain L."/>
            <person name="Navidi A."/>
            <person name="Naylor J."/>
            <person name="Negash T."/>
            <person name="Nguyen T."/>
            <person name="Nguyen N."/>
            <person name="Nicol R."/>
            <person name="Norbu C."/>
            <person name="Norbu N."/>
            <person name="Novod N."/>
            <person name="O'Neill B."/>
            <person name="Osman S."/>
            <person name="Markiewicz E."/>
            <person name="Oyono O.L."/>
            <person name="Patti C."/>
            <person name="Phunkhang P."/>
            <person name="Pierre F."/>
            <person name="Priest M."/>
            <person name="Raghuraman S."/>
            <person name="Rege F."/>
            <person name="Reyes R."/>
            <person name="Rise C."/>
            <person name="Rogov P."/>
            <person name="Ross K."/>
            <person name="Ryan E."/>
            <person name="Settipalli S."/>
            <person name="Shea T."/>
            <person name="Sherpa N."/>
            <person name="Shi L."/>
            <person name="Shih D."/>
            <person name="Sparrow T."/>
            <person name="Spaulding J."/>
            <person name="Stalker J."/>
            <person name="Stange-Thomann N."/>
            <person name="Stavropoulos S."/>
            <person name="Stone C."/>
            <person name="Strader C."/>
            <person name="Tesfaye S."/>
            <person name="Thomson T."/>
            <person name="Thoulutsang Y."/>
            <person name="Thoulutsang D."/>
            <person name="Topham K."/>
            <person name="Topping I."/>
            <person name="Tsamla T."/>
            <person name="Vassiliev H."/>
            <person name="Vo A."/>
            <person name="Wangchuk T."/>
            <person name="Wangdi T."/>
            <person name="Weiand M."/>
            <person name="Wilkinson J."/>
            <person name="Wilson A."/>
            <person name="Yadav S."/>
            <person name="Young G."/>
            <person name="Yu Q."/>
            <person name="Zembek L."/>
            <person name="Zhong D."/>
            <person name="Zimmer A."/>
            <person name="Zwirko Z."/>
            <person name="Jaffe D.B."/>
            <person name="Alvarez P."/>
            <person name="Brockman W."/>
            <person name="Butler J."/>
            <person name="Chin C."/>
            <person name="Gnerre S."/>
            <person name="Grabherr M."/>
            <person name="Kleber M."/>
            <person name="Mauceli E."/>
            <person name="MacCallum I."/>
        </authorList>
    </citation>
    <scope>NUCLEOTIDE SEQUENCE [LARGE SCALE GENOMIC DNA]</scope>
    <source>
        <strain evidence="2 3">TSC#14021-0224.01</strain>
    </source>
</reference>
<evidence type="ECO:0000313" key="3">
    <source>
        <dbReference type="Proteomes" id="UP000008711"/>
    </source>
</evidence>
<accession>B3P8Q2</accession>
<feature type="compositionally biased region" description="Low complexity" evidence="1">
    <location>
        <begin position="40"/>
        <end position="54"/>
    </location>
</feature>
<dbReference type="HOGENOM" id="CLU_2924995_0_0_1"/>
<keyword evidence="3" id="KW-1185">Reference proteome</keyword>
<reference evidence="2 3" key="2">
    <citation type="journal article" date="2008" name="Bioinformatics">
        <title>Assembly reconciliation.</title>
        <authorList>
            <person name="Zimin A.V."/>
            <person name="Smith D.R."/>
            <person name="Sutton G."/>
            <person name="Yorke J.A."/>
        </authorList>
    </citation>
    <scope>NUCLEOTIDE SEQUENCE [LARGE SCALE GENOMIC DNA]</scope>
    <source>
        <strain evidence="2 3">TSC#14021-0224.01</strain>
    </source>
</reference>
<name>B3P8Q2_DROER</name>
<evidence type="ECO:0000313" key="2">
    <source>
        <dbReference type="EMBL" id="EDV54216.1"/>
    </source>
</evidence>
<dbReference type="AlphaFoldDB" id="B3P8Q2"/>
<organism evidence="2 3">
    <name type="scientific">Drosophila erecta</name>
    <name type="common">Fruit fly</name>
    <dbReference type="NCBI Taxonomy" id="7220"/>
    <lineage>
        <taxon>Eukaryota</taxon>
        <taxon>Metazoa</taxon>
        <taxon>Ecdysozoa</taxon>
        <taxon>Arthropoda</taxon>
        <taxon>Hexapoda</taxon>
        <taxon>Insecta</taxon>
        <taxon>Pterygota</taxon>
        <taxon>Neoptera</taxon>
        <taxon>Endopterygota</taxon>
        <taxon>Diptera</taxon>
        <taxon>Brachycera</taxon>
        <taxon>Muscomorpha</taxon>
        <taxon>Ephydroidea</taxon>
        <taxon>Drosophilidae</taxon>
        <taxon>Drosophila</taxon>
        <taxon>Sophophora</taxon>
    </lineage>
</organism>
<gene>
    <name evidence="2" type="primary">Dere\GG12547</name>
    <name evidence="2" type="ORF">Dere_GG12547</name>
</gene>
<protein>
    <submittedName>
        <fullName evidence="2">GG12547</fullName>
    </submittedName>
</protein>
<evidence type="ECO:0000256" key="1">
    <source>
        <dbReference type="SAM" id="MobiDB-lite"/>
    </source>
</evidence>
<feature type="compositionally biased region" description="Polar residues" evidence="1">
    <location>
        <begin position="18"/>
        <end position="28"/>
    </location>
</feature>
<dbReference type="Proteomes" id="UP000008711">
    <property type="component" value="Unassembled WGS sequence"/>
</dbReference>
<feature type="region of interest" description="Disordered" evidence="1">
    <location>
        <begin position="18"/>
        <end position="61"/>
    </location>
</feature>